<evidence type="ECO:0000259" key="5">
    <source>
        <dbReference type="Pfam" id="PF25954"/>
    </source>
</evidence>
<dbReference type="Pfam" id="PF25954">
    <property type="entry name" value="Beta-barrel_RND_2"/>
    <property type="match status" value="1"/>
</dbReference>
<feature type="domain" description="Multidrug resistance protein MdtA-like barrel-sandwich hybrid" evidence="4">
    <location>
        <begin position="49"/>
        <end position="245"/>
    </location>
</feature>
<evidence type="ECO:0000259" key="3">
    <source>
        <dbReference type="Pfam" id="PF25876"/>
    </source>
</evidence>
<dbReference type="EMBL" id="CP146369">
    <property type="protein sequence ID" value="WWT55123.1"/>
    <property type="molecule type" value="Genomic_DNA"/>
</dbReference>
<dbReference type="Gene3D" id="2.40.50.100">
    <property type="match status" value="1"/>
</dbReference>
<sequence length="381" mass="39935">MALPALLKKRLPLIVAGVVGVGLIVGGLVWWQGKQRWEGTDNAFVQADTVAVSPRISGEVVEVLVKDNQRVEAGQVLVRLDDADARAALAQAEANLAALTAAVANVDARAQQEQATIAARAAAVTQAQAQANLARAEVDRYGKLADQGWVSQQRIETQRATAETARASVAQAQADLTAQQRTAAVLGSTREQSVAAVEQARALVDQARLTLDRTLIRAPVAGVVGARGVRIGQVVQAGGPLMSVVPLQDVYVVANFKETQVGRMRLGQEVEIKADAFPGRSLHGRIDSFAPATGSEFALIPVENATGNFTKITQRVPVRIVVQRDASGRPIVLRPGLSVEVKVDLKSQGGAAFAEAHPGETALAMAASPSQALSASPSSAR</sequence>
<reference evidence="6 7" key="1">
    <citation type="submission" date="2024-02" db="EMBL/GenBank/DDBJ databases">
        <title>Distribution and functional of Brevundimonas-related endobacteria within Verticillium dahliae.</title>
        <authorList>
            <person name="Zeng H."/>
        </authorList>
    </citation>
    <scope>NUCLEOTIDE SEQUENCE [LARGE SCALE GENOMIC DNA]</scope>
    <source>
        <strain evidence="6 7">TRM 44200</strain>
    </source>
</reference>
<protein>
    <submittedName>
        <fullName evidence="6">HlyD family secretion protein</fullName>
    </submittedName>
</protein>
<gene>
    <name evidence="6" type="ORF">V8J38_01415</name>
</gene>
<evidence type="ECO:0000259" key="4">
    <source>
        <dbReference type="Pfam" id="PF25917"/>
    </source>
</evidence>
<dbReference type="SUPFAM" id="SSF111369">
    <property type="entry name" value="HlyD-like secretion proteins"/>
    <property type="match status" value="3"/>
</dbReference>
<dbReference type="PRINTS" id="PR01490">
    <property type="entry name" value="RTXTOXIND"/>
</dbReference>
<dbReference type="RefSeq" id="WP_338577581.1">
    <property type="nucleotide sequence ID" value="NZ_CP146369.1"/>
</dbReference>
<accession>A0ABZ2IC79</accession>
<dbReference type="InterPro" id="IPR050739">
    <property type="entry name" value="MFP"/>
</dbReference>
<dbReference type="PANTHER" id="PTHR30386:SF24">
    <property type="entry name" value="MULTIDRUG RESISTANCE EFFLUX PUMP"/>
    <property type="match status" value="1"/>
</dbReference>
<dbReference type="PANTHER" id="PTHR30386">
    <property type="entry name" value="MEMBRANE FUSION SUBUNIT OF EMRAB-TOLC MULTIDRUG EFFLUX PUMP"/>
    <property type="match status" value="1"/>
</dbReference>
<keyword evidence="2" id="KW-0472">Membrane</keyword>
<dbReference type="Gene3D" id="1.10.287.470">
    <property type="entry name" value="Helix hairpin bin"/>
    <property type="match status" value="2"/>
</dbReference>
<feature type="domain" description="Multidrug resistance protein MdtA-like alpha-helical hairpin" evidence="3">
    <location>
        <begin position="122"/>
        <end position="177"/>
    </location>
</feature>
<keyword evidence="7" id="KW-1185">Reference proteome</keyword>
<keyword evidence="2" id="KW-0812">Transmembrane</keyword>
<dbReference type="Gene3D" id="2.40.30.170">
    <property type="match status" value="1"/>
</dbReference>
<evidence type="ECO:0000256" key="1">
    <source>
        <dbReference type="SAM" id="Coils"/>
    </source>
</evidence>
<dbReference type="Pfam" id="PF25876">
    <property type="entry name" value="HH_MFP_RND"/>
    <property type="match status" value="1"/>
</dbReference>
<evidence type="ECO:0000313" key="7">
    <source>
        <dbReference type="Proteomes" id="UP001363460"/>
    </source>
</evidence>
<dbReference type="Pfam" id="PF25917">
    <property type="entry name" value="BSH_RND"/>
    <property type="match status" value="1"/>
</dbReference>
<dbReference type="InterPro" id="IPR058625">
    <property type="entry name" value="MdtA-like_BSH"/>
</dbReference>
<evidence type="ECO:0000256" key="2">
    <source>
        <dbReference type="SAM" id="Phobius"/>
    </source>
</evidence>
<organism evidence="6 7">
    <name type="scientific">Brevundimonas olei</name>
    <dbReference type="NCBI Taxonomy" id="657642"/>
    <lineage>
        <taxon>Bacteria</taxon>
        <taxon>Pseudomonadati</taxon>
        <taxon>Pseudomonadota</taxon>
        <taxon>Alphaproteobacteria</taxon>
        <taxon>Caulobacterales</taxon>
        <taxon>Caulobacteraceae</taxon>
        <taxon>Brevundimonas</taxon>
    </lineage>
</organism>
<dbReference type="InterPro" id="IPR058624">
    <property type="entry name" value="MdtA-like_HH"/>
</dbReference>
<evidence type="ECO:0000313" key="6">
    <source>
        <dbReference type="EMBL" id="WWT55123.1"/>
    </source>
</evidence>
<feature type="coiled-coil region" evidence="1">
    <location>
        <begin position="82"/>
        <end position="109"/>
    </location>
</feature>
<dbReference type="InterPro" id="IPR058792">
    <property type="entry name" value="Beta-barrel_RND_2"/>
</dbReference>
<keyword evidence="1" id="KW-0175">Coiled coil</keyword>
<feature type="domain" description="CusB-like beta-barrel" evidence="5">
    <location>
        <begin position="250"/>
        <end position="292"/>
    </location>
</feature>
<proteinExistence type="predicted"/>
<name>A0ABZ2IC79_9CAUL</name>
<feature type="transmembrane region" description="Helical" evidence="2">
    <location>
        <begin position="12"/>
        <end position="31"/>
    </location>
</feature>
<keyword evidence="2" id="KW-1133">Transmembrane helix</keyword>
<dbReference type="Proteomes" id="UP001363460">
    <property type="component" value="Chromosome"/>
</dbReference>